<comment type="caution">
    <text evidence="3">The sequence shown here is derived from an EMBL/GenBank/DDBJ whole genome shotgun (WGS) entry which is preliminary data.</text>
</comment>
<dbReference type="EMBL" id="BAAAXZ010000032">
    <property type="protein sequence ID" value="GAA2914866.1"/>
    <property type="molecule type" value="Genomic_DNA"/>
</dbReference>
<keyword evidence="4" id="KW-1185">Reference proteome</keyword>
<dbReference type="Pfam" id="PF09299">
    <property type="entry name" value="Mu-transpos_C"/>
    <property type="match status" value="1"/>
</dbReference>
<evidence type="ECO:0000256" key="1">
    <source>
        <dbReference type="SAM" id="MobiDB-lite"/>
    </source>
</evidence>
<name>A0ABP6IZ89_STRTU</name>
<dbReference type="RefSeq" id="WP_344960947.1">
    <property type="nucleotide sequence ID" value="NZ_BAAAXZ010000032.1"/>
</dbReference>
<feature type="compositionally biased region" description="Low complexity" evidence="1">
    <location>
        <begin position="165"/>
        <end position="176"/>
    </location>
</feature>
<feature type="domain" description="Transposase-like Mu C-terminal" evidence="2">
    <location>
        <begin position="53"/>
        <end position="100"/>
    </location>
</feature>
<dbReference type="Proteomes" id="UP001501102">
    <property type="component" value="Unassembled WGS sequence"/>
</dbReference>
<gene>
    <name evidence="3" type="ORF">GCM10020221_08190</name>
</gene>
<sequence length="213" mass="23781">MLLEWVAWWNTSHRPDTLGGKTPLEAWRADPTPISDVQPKDLATFSLEDDGRTHTLTTSGIRWRRRDYLADWMVGNTGTKVIIRYLPHHDDQIEVFDTTTGHHLGPAFLAEAATPEQIRAVRAARTAAARRLKADLKAAEKLRRQRFEAVTTATAPKRLGSLTTAQADAELDAGAAGDRRSLARPDYIPHGPAPDTWAHPIPTRQPDDEKETR</sequence>
<evidence type="ECO:0000313" key="4">
    <source>
        <dbReference type="Proteomes" id="UP001501102"/>
    </source>
</evidence>
<proteinExistence type="predicted"/>
<protein>
    <recommendedName>
        <fullName evidence="2">Transposase-like Mu C-terminal domain-containing protein</fullName>
    </recommendedName>
</protein>
<reference evidence="4" key="1">
    <citation type="journal article" date="2019" name="Int. J. Syst. Evol. Microbiol.">
        <title>The Global Catalogue of Microorganisms (GCM) 10K type strain sequencing project: providing services to taxonomists for standard genome sequencing and annotation.</title>
        <authorList>
            <consortium name="The Broad Institute Genomics Platform"/>
            <consortium name="The Broad Institute Genome Sequencing Center for Infectious Disease"/>
            <person name="Wu L."/>
            <person name="Ma J."/>
        </authorList>
    </citation>
    <scope>NUCLEOTIDE SEQUENCE [LARGE SCALE GENOMIC DNA]</scope>
    <source>
        <strain evidence="4">JCM 4087</strain>
    </source>
</reference>
<organism evidence="3 4">
    <name type="scientific">Streptomyces thioluteus</name>
    <dbReference type="NCBI Taxonomy" id="66431"/>
    <lineage>
        <taxon>Bacteria</taxon>
        <taxon>Bacillati</taxon>
        <taxon>Actinomycetota</taxon>
        <taxon>Actinomycetes</taxon>
        <taxon>Kitasatosporales</taxon>
        <taxon>Streptomycetaceae</taxon>
        <taxon>Streptomyces</taxon>
    </lineage>
</organism>
<feature type="region of interest" description="Disordered" evidence="1">
    <location>
        <begin position="161"/>
        <end position="213"/>
    </location>
</feature>
<accession>A0ABP6IZ89</accession>
<dbReference type="InterPro" id="IPR015378">
    <property type="entry name" value="Transposase-like_Mu_C"/>
</dbReference>
<evidence type="ECO:0000259" key="2">
    <source>
        <dbReference type="Pfam" id="PF09299"/>
    </source>
</evidence>
<evidence type="ECO:0000313" key="3">
    <source>
        <dbReference type="EMBL" id="GAA2914866.1"/>
    </source>
</evidence>